<evidence type="ECO:0008006" key="5">
    <source>
        <dbReference type="Google" id="ProtNLM"/>
    </source>
</evidence>
<accession>A0A167G8Q0</accession>
<dbReference type="KEGG" id="dko:I596_229"/>
<keyword evidence="4" id="KW-1185">Reference proteome</keyword>
<dbReference type="InterPro" id="IPR011042">
    <property type="entry name" value="6-blade_b-propeller_TolB-like"/>
</dbReference>
<dbReference type="SUPFAM" id="SSF63829">
    <property type="entry name" value="Calcium-dependent phosphotriesterase"/>
    <property type="match status" value="1"/>
</dbReference>
<sequence length="346" mass="36341">MAFFSAGDRRMTDSSPARRSSPRRLPSLAALLAALLPLAAVAADGARSTITLPGERAFPEAITSTADGTLYVSSLGNGGIFRARPGESQATLWIAPGTYGTRSTFGVLADEKAGVLWVCSNDISAVIGPHVAGSETGAWLKGFDLTTGQGKVSARFPNERALCNDIALGPDGSVYATNTMAPEILKLSADRKTLAVWATDPRFGPSGKDAGLDGIVFGGDGHVYVNTYTKAELFRVDVKDGKAGAVTPITPSRPLVLPDTLRLIEGTTFWLIEGGGRLDRMTVNGDTATIETIKDGFALPTGITQVGKHLAWVSEGQLDLILDPAKRTSRKPAVPFKLHAVPLGAK</sequence>
<evidence type="ECO:0000256" key="2">
    <source>
        <dbReference type="SAM" id="SignalP"/>
    </source>
</evidence>
<feature type="signal peptide" evidence="2">
    <location>
        <begin position="1"/>
        <end position="42"/>
    </location>
</feature>
<name>A0A167G8Q0_9GAMM</name>
<dbReference type="PATRIC" id="fig|1300342.3.peg.222"/>
<feature type="chain" id="PRO_5007886695" description="SMP-30/Gluconolactonase/LRE-like region domain-containing protein" evidence="2">
    <location>
        <begin position="43"/>
        <end position="346"/>
    </location>
</feature>
<organism evidence="3 4">
    <name type="scientific">Dokdonella koreensis DS-123</name>
    <dbReference type="NCBI Taxonomy" id="1300342"/>
    <lineage>
        <taxon>Bacteria</taxon>
        <taxon>Pseudomonadati</taxon>
        <taxon>Pseudomonadota</taxon>
        <taxon>Gammaproteobacteria</taxon>
        <taxon>Lysobacterales</taxon>
        <taxon>Rhodanobacteraceae</taxon>
        <taxon>Dokdonella</taxon>
    </lineage>
</organism>
<dbReference type="Gene3D" id="2.120.10.30">
    <property type="entry name" value="TolB, C-terminal domain"/>
    <property type="match status" value="1"/>
</dbReference>
<dbReference type="PANTHER" id="PTHR40274:SF3">
    <property type="entry name" value="VIRGINIAMYCIN B LYASE"/>
    <property type="match status" value="1"/>
</dbReference>
<reference evidence="3 4" key="1">
    <citation type="submission" date="2016-04" db="EMBL/GenBank/DDBJ databases">
        <title>Complete genome sequence of Dokdonella koreensis DS-123T.</title>
        <authorList>
            <person name="Kim J.F."/>
            <person name="Lee H."/>
            <person name="Kwak M.-J."/>
        </authorList>
    </citation>
    <scope>NUCLEOTIDE SEQUENCE [LARGE SCALE GENOMIC DNA]</scope>
    <source>
        <strain evidence="3 4">DS-123</strain>
    </source>
</reference>
<evidence type="ECO:0000313" key="3">
    <source>
        <dbReference type="EMBL" id="ANB16268.1"/>
    </source>
</evidence>
<dbReference type="Proteomes" id="UP000076830">
    <property type="component" value="Chromosome"/>
</dbReference>
<proteinExistence type="predicted"/>
<dbReference type="STRING" id="1300342.I596_229"/>
<dbReference type="EMBL" id="CP015249">
    <property type="protein sequence ID" value="ANB16268.1"/>
    <property type="molecule type" value="Genomic_DNA"/>
</dbReference>
<feature type="region of interest" description="Disordered" evidence="1">
    <location>
        <begin position="1"/>
        <end position="22"/>
    </location>
</feature>
<dbReference type="InterPro" id="IPR051344">
    <property type="entry name" value="Vgb"/>
</dbReference>
<evidence type="ECO:0000313" key="4">
    <source>
        <dbReference type="Proteomes" id="UP000076830"/>
    </source>
</evidence>
<evidence type="ECO:0000256" key="1">
    <source>
        <dbReference type="SAM" id="MobiDB-lite"/>
    </source>
</evidence>
<dbReference type="PANTHER" id="PTHR40274">
    <property type="entry name" value="VIRGINIAMYCIN B LYASE"/>
    <property type="match status" value="1"/>
</dbReference>
<gene>
    <name evidence="3" type="ORF">I596_229</name>
</gene>
<dbReference type="AlphaFoldDB" id="A0A167G8Q0"/>
<keyword evidence="2" id="KW-0732">Signal</keyword>
<protein>
    <recommendedName>
        <fullName evidence="5">SMP-30/Gluconolactonase/LRE-like region domain-containing protein</fullName>
    </recommendedName>
</protein>